<evidence type="ECO:0000313" key="3">
    <source>
        <dbReference type="Proteomes" id="UP000198614"/>
    </source>
</evidence>
<gene>
    <name evidence="2" type="ORF">SAMN05216260_12558</name>
</gene>
<sequence length="49" mass="5454">MDHRGDGHGRPRTGLVDLGHEDRDRHSGHRTDEAGTDALRRLPARSALE</sequence>
<evidence type="ECO:0000313" key="2">
    <source>
        <dbReference type="EMBL" id="SDG66690.1"/>
    </source>
</evidence>
<dbReference type="Proteomes" id="UP000198614">
    <property type="component" value="Unassembled WGS sequence"/>
</dbReference>
<evidence type="ECO:0000256" key="1">
    <source>
        <dbReference type="SAM" id="MobiDB-lite"/>
    </source>
</evidence>
<dbReference type="EMBL" id="FNAX01000025">
    <property type="protein sequence ID" value="SDG66690.1"/>
    <property type="molecule type" value="Genomic_DNA"/>
</dbReference>
<name>A0A1G7W6A5_9ACTN</name>
<organism evidence="2 3">
    <name type="scientific">Streptomyces griseoaurantiacus</name>
    <dbReference type="NCBI Taxonomy" id="68213"/>
    <lineage>
        <taxon>Bacteria</taxon>
        <taxon>Bacillati</taxon>
        <taxon>Actinomycetota</taxon>
        <taxon>Actinomycetes</taxon>
        <taxon>Kitasatosporales</taxon>
        <taxon>Streptomycetaceae</taxon>
        <taxon>Streptomyces</taxon>
        <taxon>Streptomyces aurantiacus group</taxon>
    </lineage>
</organism>
<accession>A0A1G7W6A5</accession>
<dbReference type="AlphaFoldDB" id="A0A1G7W6A5"/>
<feature type="region of interest" description="Disordered" evidence="1">
    <location>
        <begin position="1"/>
        <end position="49"/>
    </location>
</feature>
<reference evidence="2 3" key="1">
    <citation type="submission" date="2016-10" db="EMBL/GenBank/DDBJ databases">
        <authorList>
            <person name="de Groot N.N."/>
        </authorList>
    </citation>
    <scope>NUCLEOTIDE SEQUENCE [LARGE SCALE GENOMIC DNA]</scope>
    <source>
        <strain evidence="2 3">CGMCC 4.1859</strain>
    </source>
</reference>
<feature type="compositionally biased region" description="Basic and acidic residues" evidence="1">
    <location>
        <begin position="18"/>
        <end position="33"/>
    </location>
</feature>
<protein>
    <submittedName>
        <fullName evidence="2">Uncharacterized protein</fullName>
    </submittedName>
</protein>
<proteinExistence type="predicted"/>